<dbReference type="EMBL" id="SIOP01000001">
    <property type="protein sequence ID" value="TAY53105.1"/>
    <property type="molecule type" value="Genomic_DNA"/>
</dbReference>
<name>A0A7M3DWP1_RHILE</name>
<dbReference type="AlphaFoldDB" id="A0A7M3DWP1"/>
<dbReference type="Pfam" id="PF18753">
    <property type="entry name" value="Nmad2"/>
    <property type="match status" value="1"/>
</dbReference>
<dbReference type="Proteomes" id="UP000292974">
    <property type="component" value="Unassembled WGS sequence"/>
</dbReference>
<evidence type="ECO:0000313" key="3">
    <source>
        <dbReference type="Proteomes" id="UP000292974"/>
    </source>
</evidence>
<evidence type="ECO:0000259" key="1">
    <source>
        <dbReference type="Pfam" id="PF18753"/>
    </source>
</evidence>
<proteinExistence type="predicted"/>
<gene>
    <name evidence="2" type="ORF">ELH90_16480</name>
</gene>
<dbReference type="InterPro" id="IPR041180">
    <property type="entry name" value="Nmad2"/>
</dbReference>
<sequence>MEVQQPEIRRSHTTANTLYRYVIDHDMGFSPNPFHGCCTLANCKPVIRRCAKIGDFVLGFGSAKSNIRGKLIYWLQVEEILTYDEYWADARFFIKRSVVNGSHIKFHGDNIYHRDLHGNFIQEPSFHSLPDGSTNYINLNTDTGSTDRMLISKTFGYYGKDAISVPEGLVDIVAIGRGHRTFLNGEVKSRAIEWLLNDTSRGFLGEPSGWSEIKA</sequence>
<comment type="caution">
    <text evidence="2">The sequence shown here is derived from an EMBL/GenBank/DDBJ whole genome shotgun (WGS) entry which is preliminary data.</text>
</comment>
<dbReference type="RefSeq" id="WP_130716889.1">
    <property type="nucleotide sequence ID" value="NZ_SIOP01000001.1"/>
</dbReference>
<protein>
    <recommendedName>
        <fullName evidence="1">Nucleotide modification associated domain-containing protein</fullName>
    </recommendedName>
</protein>
<evidence type="ECO:0000313" key="2">
    <source>
        <dbReference type="EMBL" id="TAY53105.1"/>
    </source>
</evidence>
<organism evidence="2 3">
    <name type="scientific">Rhizobium leguminosarum</name>
    <dbReference type="NCBI Taxonomy" id="384"/>
    <lineage>
        <taxon>Bacteria</taxon>
        <taxon>Pseudomonadati</taxon>
        <taxon>Pseudomonadota</taxon>
        <taxon>Alphaproteobacteria</taxon>
        <taxon>Hyphomicrobiales</taxon>
        <taxon>Rhizobiaceae</taxon>
        <taxon>Rhizobium/Agrobacterium group</taxon>
        <taxon>Rhizobium</taxon>
    </lineage>
</organism>
<feature type="domain" description="Nucleotide modification associated" evidence="1">
    <location>
        <begin position="16"/>
        <end position="211"/>
    </location>
</feature>
<accession>A0A7M3DWP1</accession>
<reference evidence="2 3" key="1">
    <citation type="submission" date="2019-02" db="EMBL/GenBank/DDBJ databases">
        <title>The genomic architecture of introgression among sibling species of bacteria.</title>
        <authorList>
            <person name="Cavassim M.I.A."/>
            <person name="Moeskjaer S."/>
            <person name="Moslemi C."/>
            <person name="Fields B."/>
            <person name="Bachmann A."/>
            <person name="Vilhjalmsson B."/>
            <person name="Schierup M.H."/>
            <person name="Young J.P.W."/>
            <person name="Andersen S.U."/>
        </authorList>
    </citation>
    <scope>NUCLEOTIDE SEQUENCE [LARGE SCALE GENOMIC DNA]</scope>
    <source>
        <strain evidence="2 3">SM135B</strain>
    </source>
</reference>